<dbReference type="AlphaFoldDB" id="A0A7W6ZRX8"/>
<keyword evidence="2" id="KW-1185">Reference proteome</keyword>
<reference evidence="1 2" key="1">
    <citation type="submission" date="2020-08" db="EMBL/GenBank/DDBJ databases">
        <title>Genomic Encyclopedia of Type Strains, Phase IV (KMG-V): Genome sequencing to study the core and pangenomes of soil and plant-associated prokaryotes.</title>
        <authorList>
            <person name="Whitman W."/>
        </authorList>
    </citation>
    <scope>NUCLEOTIDE SEQUENCE [LARGE SCALE GENOMIC DNA]</scope>
    <source>
        <strain evidence="1 2">SEMIA 492</strain>
    </source>
</reference>
<dbReference type="OrthoDB" id="8265777at2"/>
<protein>
    <submittedName>
        <fullName evidence="1">Uncharacterized protein</fullName>
    </submittedName>
</protein>
<accession>A0A7W6ZRX8</accession>
<evidence type="ECO:0000313" key="2">
    <source>
        <dbReference type="Proteomes" id="UP000543836"/>
    </source>
</evidence>
<dbReference type="EMBL" id="JACIIG010000003">
    <property type="protein sequence ID" value="MBB4567626.1"/>
    <property type="molecule type" value="Genomic_DNA"/>
</dbReference>
<sequence length="98" mass="11136">MILHTPCEALRLGKCLELRYDGYFRVVEVHAVGVTEEGHGIMRVWQVRGGSNSGERQGWKLMRLDETFSTHVIDEKSSAPRTGYKRGDKVMASIRCQI</sequence>
<comment type="caution">
    <text evidence="1">The sequence shown here is derived from an EMBL/GenBank/DDBJ whole genome shotgun (WGS) entry which is preliminary data.</text>
</comment>
<evidence type="ECO:0000313" key="1">
    <source>
        <dbReference type="EMBL" id="MBB4567626.1"/>
    </source>
</evidence>
<gene>
    <name evidence="1" type="ORF">GGE60_001729</name>
</gene>
<name>A0A7W6ZRX8_9HYPH</name>
<organism evidence="1 2">
    <name type="scientific">Rhizobium leucaenae</name>
    <dbReference type="NCBI Taxonomy" id="29450"/>
    <lineage>
        <taxon>Bacteria</taxon>
        <taxon>Pseudomonadati</taxon>
        <taxon>Pseudomonadota</taxon>
        <taxon>Alphaproteobacteria</taxon>
        <taxon>Hyphomicrobiales</taxon>
        <taxon>Rhizobiaceae</taxon>
        <taxon>Rhizobium/Agrobacterium group</taxon>
        <taxon>Rhizobium</taxon>
    </lineage>
</organism>
<dbReference type="GeneID" id="32529709"/>
<dbReference type="Proteomes" id="UP000543836">
    <property type="component" value="Unassembled WGS sequence"/>
</dbReference>
<dbReference type="RefSeq" id="WP_028750918.1">
    <property type="nucleotide sequence ID" value="NZ_JACIIG010000003.1"/>
</dbReference>
<proteinExistence type="predicted"/>